<evidence type="ECO:0000313" key="9">
    <source>
        <dbReference type="Proteomes" id="UP000265618"/>
    </source>
</evidence>
<feature type="region of interest" description="Disordered" evidence="6">
    <location>
        <begin position="335"/>
        <end position="418"/>
    </location>
</feature>
<feature type="domain" description="Protein kinase" evidence="7">
    <location>
        <begin position="11"/>
        <end position="305"/>
    </location>
</feature>
<dbReference type="GO" id="GO:0005524">
    <property type="term" value="F:ATP binding"/>
    <property type="evidence" value="ECO:0007669"/>
    <property type="project" value="UniProtKB-UniRule"/>
</dbReference>
<sequence length="560" mass="60530">EYRKARLFDLYTEGGFLGKGAFGNVVKVTCKADGKVYACKFINHLERYYNDVHFAKSLVKETQLSRQLKGSIYVCRTVDAFIATDLVNRDKTDLTASVALDTETLVVIMEYIQGHELQTIMHHRQHCKAQVPIDTVLALMWQLIAGVSHLHSHNMAHRDLKGANCMVGTRPNGSLLLKIIDLGGARIIEEGDLSTTLIGSPYTMSPEQIQGASGGGYSKKTDVWACGIIFHQFLVGHGPVKICPQSTTFEKFKGQTTDKTPFTPLTEEETEHVPGLSQLVASMLEKEQDKRPSARQALNKLTAVIKRLSAKRQASAAALESTLNKTLTATMTRVNTGGVVDNREEEETLTTTGSSSDIVGSDSVGTEVDEKGSTSTPTDGIDGTGDVATEPVPDSPPSDNDTDTCLSPDSTPTDTDPVLSKCIAGLTCRMLDDDMVRVMGERVKQCWPQGEGESGACVLDLTRMGLGCVSIGALIGQRAEGEREREREGENPWDSLSHITCLDLSGNDLGNTGLINLVGVVKRAPAITSLVLRDCGVTPLGMSVFTPMVTALNRKIDVTL</sequence>
<evidence type="ECO:0000259" key="7">
    <source>
        <dbReference type="PROSITE" id="PS50011"/>
    </source>
</evidence>
<reference evidence="8 9" key="1">
    <citation type="journal article" date="2018" name="PLoS ONE">
        <title>The draft genome of Kipferlia bialata reveals reductive genome evolution in fornicate parasites.</title>
        <authorList>
            <person name="Tanifuji G."/>
            <person name="Takabayashi S."/>
            <person name="Kume K."/>
            <person name="Takagi M."/>
            <person name="Nakayama T."/>
            <person name="Kamikawa R."/>
            <person name="Inagaki Y."/>
            <person name="Hashimoto T."/>
        </authorList>
    </citation>
    <scope>NUCLEOTIDE SEQUENCE [LARGE SCALE GENOMIC DNA]</scope>
    <source>
        <strain evidence="8">NY0173</strain>
    </source>
</reference>
<protein>
    <recommendedName>
        <fullName evidence="7">Protein kinase domain-containing protein</fullName>
    </recommendedName>
</protein>
<evidence type="ECO:0000256" key="2">
    <source>
        <dbReference type="ARBA" id="ARBA00022737"/>
    </source>
</evidence>
<dbReference type="GO" id="GO:0004674">
    <property type="term" value="F:protein serine/threonine kinase activity"/>
    <property type="evidence" value="ECO:0007669"/>
    <property type="project" value="TreeGrafter"/>
</dbReference>
<dbReference type="PANTHER" id="PTHR44167:SF24">
    <property type="entry name" value="SERINE_THREONINE-PROTEIN KINASE CHK2"/>
    <property type="match status" value="1"/>
</dbReference>
<feature type="compositionally biased region" description="Polar residues" evidence="6">
    <location>
        <begin position="405"/>
        <end position="414"/>
    </location>
</feature>
<dbReference type="Proteomes" id="UP000265618">
    <property type="component" value="Unassembled WGS sequence"/>
</dbReference>
<dbReference type="SUPFAM" id="SSF52047">
    <property type="entry name" value="RNI-like"/>
    <property type="match status" value="1"/>
</dbReference>
<evidence type="ECO:0000256" key="4">
    <source>
        <dbReference type="ARBA" id="ARBA00022840"/>
    </source>
</evidence>
<feature type="compositionally biased region" description="Low complexity" evidence="6">
    <location>
        <begin position="349"/>
        <end position="366"/>
    </location>
</feature>
<dbReference type="InterPro" id="IPR001611">
    <property type="entry name" value="Leu-rich_rpt"/>
</dbReference>
<dbReference type="PROSITE" id="PS00108">
    <property type="entry name" value="PROTEIN_KINASE_ST"/>
    <property type="match status" value="1"/>
</dbReference>
<dbReference type="Pfam" id="PF13516">
    <property type="entry name" value="LRR_6"/>
    <property type="match status" value="1"/>
</dbReference>
<keyword evidence="3 5" id="KW-0547">Nucleotide-binding</keyword>
<keyword evidence="1" id="KW-0433">Leucine-rich repeat</keyword>
<dbReference type="PROSITE" id="PS00107">
    <property type="entry name" value="PROTEIN_KINASE_ATP"/>
    <property type="match status" value="1"/>
</dbReference>
<dbReference type="GO" id="GO:0005634">
    <property type="term" value="C:nucleus"/>
    <property type="evidence" value="ECO:0007669"/>
    <property type="project" value="TreeGrafter"/>
</dbReference>
<feature type="binding site" evidence="5">
    <location>
        <position position="40"/>
    </location>
    <ligand>
        <name>ATP</name>
        <dbReference type="ChEBI" id="CHEBI:30616"/>
    </ligand>
</feature>
<gene>
    <name evidence="8" type="ORF">KIPB_003731</name>
</gene>
<keyword evidence="9" id="KW-1185">Reference proteome</keyword>
<dbReference type="InterPro" id="IPR000719">
    <property type="entry name" value="Prot_kinase_dom"/>
</dbReference>
<dbReference type="PANTHER" id="PTHR44167">
    <property type="entry name" value="OVARIAN-SPECIFIC SERINE/THREONINE-PROTEIN KINASE LOK-RELATED"/>
    <property type="match status" value="1"/>
</dbReference>
<organism evidence="8 9">
    <name type="scientific">Kipferlia bialata</name>
    <dbReference type="NCBI Taxonomy" id="797122"/>
    <lineage>
        <taxon>Eukaryota</taxon>
        <taxon>Metamonada</taxon>
        <taxon>Carpediemonas-like organisms</taxon>
        <taxon>Kipferlia</taxon>
    </lineage>
</organism>
<dbReference type="PROSITE" id="PS50011">
    <property type="entry name" value="PROTEIN_KINASE_DOM"/>
    <property type="match status" value="1"/>
</dbReference>
<keyword evidence="4 5" id="KW-0067">ATP-binding</keyword>
<feature type="non-terminal residue" evidence="8">
    <location>
        <position position="560"/>
    </location>
</feature>
<dbReference type="GO" id="GO:0044773">
    <property type="term" value="P:mitotic DNA damage checkpoint signaling"/>
    <property type="evidence" value="ECO:0007669"/>
    <property type="project" value="TreeGrafter"/>
</dbReference>
<dbReference type="InterPro" id="IPR011009">
    <property type="entry name" value="Kinase-like_dom_sf"/>
</dbReference>
<proteinExistence type="predicted"/>
<dbReference type="OrthoDB" id="10252171at2759"/>
<name>A0A9K3CSL6_9EUKA</name>
<dbReference type="SUPFAM" id="SSF56112">
    <property type="entry name" value="Protein kinase-like (PK-like)"/>
    <property type="match status" value="1"/>
</dbReference>
<comment type="caution">
    <text evidence="8">The sequence shown here is derived from an EMBL/GenBank/DDBJ whole genome shotgun (WGS) entry which is preliminary data.</text>
</comment>
<keyword evidence="2" id="KW-0677">Repeat</keyword>
<evidence type="ECO:0000256" key="5">
    <source>
        <dbReference type="PROSITE-ProRule" id="PRU10141"/>
    </source>
</evidence>
<dbReference type="SMART" id="SM00220">
    <property type="entry name" value="S_TKc"/>
    <property type="match status" value="1"/>
</dbReference>
<dbReference type="Gene3D" id="1.10.510.10">
    <property type="entry name" value="Transferase(Phosphotransferase) domain 1"/>
    <property type="match status" value="1"/>
</dbReference>
<dbReference type="EMBL" id="BDIP01000740">
    <property type="protein sequence ID" value="GIQ82569.1"/>
    <property type="molecule type" value="Genomic_DNA"/>
</dbReference>
<evidence type="ECO:0000256" key="1">
    <source>
        <dbReference type="ARBA" id="ARBA00022614"/>
    </source>
</evidence>
<accession>A0A9K3CSL6</accession>
<evidence type="ECO:0000313" key="8">
    <source>
        <dbReference type="EMBL" id="GIQ82569.1"/>
    </source>
</evidence>
<dbReference type="Pfam" id="PF00069">
    <property type="entry name" value="Pkinase"/>
    <property type="match status" value="1"/>
</dbReference>
<dbReference type="InterPro" id="IPR017441">
    <property type="entry name" value="Protein_kinase_ATP_BS"/>
</dbReference>
<evidence type="ECO:0000256" key="6">
    <source>
        <dbReference type="SAM" id="MobiDB-lite"/>
    </source>
</evidence>
<dbReference type="InterPro" id="IPR008271">
    <property type="entry name" value="Ser/Thr_kinase_AS"/>
</dbReference>
<dbReference type="Gene3D" id="3.80.10.10">
    <property type="entry name" value="Ribonuclease Inhibitor"/>
    <property type="match status" value="1"/>
</dbReference>
<dbReference type="InterPro" id="IPR032675">
    <property type="entry name" value="LRR_dom_sf"/>
</dbReference>
<dbReference type="Gene3D" id="3.30.200.20">
    <property type="entry name" value="Phosphorylase Kinase, domain 1"/>
    <property type="match status" value="1"/>
</dbReference>
<evidence type="ECO:0000256" key="3">
    <source>
        <dbReference type="ARBA" id="ARBA00022741"/>
    </source>
</evidence>
<dbReference type="AlphaFoldDB" id="A0A9K3CSL6"/>